<name>A0A1B7JS17_9ENTR</name>
<organism evidence="3 4">
    <name type="scientific">Kluyvera georgiana ATCC 51603</name>
    <dbReference type="NCBI Taxonomy" id="1354264"/>
    <lineage>
        <taxon>Bacteria</taxon>
        <taxon>Pseudomonadati</taxon>
        <taxon>Pseudomonadota</taxon>
        <taxon>Gammaproteobacteria</taxon>
        <taxon>Enterobacterales</taxon>
        <taxon>Enterobacteriaceae</taxon>
        <taxon>Kluyvera</taxon>
    </lineage>
</organism>
<feature type="signal peptide" evidence="2">
    <location>
        <begin position="1"/>
        <end position="23"/>
    </location>
</feature>
<evidence type="ECO:0000256" key="2">
    <source>
        <dbReference type="SAM" id="SignalP"/>
    </source>
</evidence>
<reference evidence="3 4" key="1">
    <citation type="submission" date="2016-04" db="EMBL/GenBank/DDBJ databases">
        <title>ATOL: Assembling a taxonomically balanced genome-scale reconstruction of the evolutionary history of the Enterobacteriaceae.</title>
        <authorList>
            <person name="Plunkett G.III."/>
            <person name="Neeno-Eckwall E.C."/>
            <person name="Glasner J.D."/>
            <person name="Perna N.T."/>
        </authorList>
    </citation>
    <scope>NUCLEOTIDE SEQUENCE [LARGE SCALE GENOMIC DNA]</scope>
    <source>
        <strain evidence="3 4">ATCC 51603</strain>
    </source>
</reference>
<feature type="compositionally biased region" description="Polar residues" evidence="1">
    <location>
        <begin position="36"/>
        <end position="47"/>
    </location>
</feature>
<dbReference type="PATRIC" id="fig|1354264.4.peg.3253"/>
<dbReference type="PROSITE" id="PS51257">
    <property type="entry name" value="PROKAR_LIPOPROTEIN"/>
    <property type="match status" value="1"/>
</dbReference>
<evidence type="ECO:0000313" key="3">
    <source>
        <dbReference type="EMBL" id="OAT50711.1"/>
    </source>
</evidence>
<dbReference type="AlphaFoldDB" id="A0A1B7JS17"/>
<proteinExistence type="predicted"/>
<feature type="chain" id="PRO_5008595577" description="Lipoprotein" evidence="2">
    <location>
        <begin position="24"/>
        <end position="181"/>
    </location>
</feature>
<dbReference type="RefSeq" id="WP_020899213.1">
    <property type="nucleotide sequence ID" value="NZ_LXEU01000063.1"/>
</dbReference>
<feature type="region of interest" description="Disordered" evidence="1">
    <location>
        <begin position="33"/>
        <end position="66"/>
    </location>
</feature>
<comment type="caution">
    <text evidence="3">The sequence shown here is derived from an EMBL/GenBank/DDBJ whole genome shotgun (WGS) entry which is preliminary data.</text>
</comment>
<dbReference type="EMBL" id="LXEU01000063">
    <property type="protein sequence ID" value="OAT50711.1"/>
    <property type="molecule type" value="Genomic_DNA"/>
</dbReference>
<accession>A0A1B7JS17</accession>
<keyword evidence="4" id="KW-1185">Reference proteome</keyword>
<gene>
    <name evidence="3" type="ORF">M989_03120</name>
</gene>
<evidence type="ECO:0000256" key="1">
    <source>
        <dbReference type="SAM" id="MobiDB-lite"/>
    </source>
</evidence>
<protein>
    <recommendedName>
        <fullName evidence="5">Lipoprotein</fullName>
    </recommendedName>
</protein>
<keyword evidence="2" id="KW-0732">Signal</keyword>
<evidence type="ECO:0008006" key="5">
    <source>
        <dbReference type="Google" id="ProtNLM"/>
    </source>
</evidence>
<sequence>MKGLYTILILPVLVTACSMNDIATTNQKISDGASGIMNSLRGNSSGNDEQRMKVSPSEKKESTSKSYTVPVDVDTAAARIKRKFKFISNDELRSIREKNNDGEWTASAITDSNQEWDAMTGSYYKMGSDWGDYDDHLTIELEKNGSGSRIHITYSSSSKQRLASSGLQDLMQNIKNVAEGK</sequence>
<dbReference type="Proteomes" id="UP000078386">
    <property type="component" value="Unassembled WGS sequence"/>
</dbReference>
<dbReference type="GeneID" id="61383257"/>
<feature type="compositionally biased region" description="Basic and acidic residues" evidence="1">
    <location>
        <begin position="48"/>
        <end position="63"/>
    </location>
</feature>
<evidence type="ECO:0000313" key="4">
    <source>
        <dbReference type="Proteomes" id="UP000078386"/>
    </source>
</evidence>